<dbReference type="InterPro" id="IPR032807">
    <property type="entry name" value="GNVR"/>
</dbReference>
<evidence type="ECO:0000259" key="10">
    <source>
        <dbReference type="Pfam" id="PF13807"/>
    </source>
</evidence>
<protein>
    <submittedName>
        <fullName evidence="11">YveK family protein</fullName>
    </submittedName>
</protein>
<evidence type="ECO:0000256" key="7">
    <source>
        <dbReference type="SAM" id="MobiDB-lite"/>
    </source>
</evidence>
<dbReference type="PANTHER" id="PTHR32309:SF13">
    <property type="entry name" value="FERRIC ENTEROBACTIN TRANSPORT PROTEIN FEPE"/>
    <property type="match status" value="1"/>
</dbReference>
<organism evidence="11 12">
    <name type="scientific">Halobacillus seohaensis</name>
    <dbReference type="NCBI Taxonomy" id="447421"/>
    <lineage>
        <taxon>Bacteria</taxon>
        <taxon>Bacillati</taxon>
        <taxon>Bacillota</taxon>
        <taxon>Bacilli</taxon>
        <taxon>Bacillales</taxon>
        <taxon>Bacillaceae</taxon>
        <taxon>Halobacillus</taxon>
    </lineage>
</organism>
<evidence type="ECO:0000256" key="4">
    <source>
        <dbReference type="ARBA" id="ARBA00022692"/>
    </source>
</evidence>
<name>A0ABW2EMX9_9BACI</name>
<dbReference type="Pfam" id="PF13807">
    <property type="entry name" value="GNVR"/>
    <property type="match status" value="1"/>
</dbReference>
<keyword evidence="4 8" id="KW-0812">Transmembrane</keyword>
<dbReference type="PANTHER" id="PTHR32309">
    <property type="entry name" value="TYROSINE-PROTEIN KINASE"/>
    <property type="match status" value="1"/>
</dbReference>
<gene>
    <name evidence="11" type="ORF">ACFQIC_11355</name>
</gene>
<dbReference type="Proteomes" id="UP001596410">
    <property type="component" value="Unassembled WGS sequence"/>
</dbReference>
<keyword evidence="3" id="KW-1003">Cell membrane</keyword>
<feature type="domain" description="Polysaccharide chain length determinant N-terminal" evidence="9">
    <location>
        <begin position="3"/>
        <end position="95"/>
    </location>
</feature>
<evidence type="ECO:0000259" key="9">
    <source>
        <dbReference type="Pfam" id="PF02706"/>
    </source>
</evidence>
<proteinExistence type="inferred from homology"/>
<keyword evidence="5 8" id="KW-1133">Transmembrane helix</keyword>
<dbReference type="InterPro" id="IPR050445">
    <property type="entry name" value="Bact_polysacc_biosynth/exp"/>
</dbReference>
<evidence type="ECO:0000256" key="5">
    <source>
        <dbReference type="ARBA" id="ARBA00022989"/>
    </source>
</evidence>
<feature type="domain" description="Tyrosine-protein kinase G-rich" evidence="10">
    <location>
        <begin position="146"/>
        <end position="196"/>
    </location>
</feature>
<dbReference type="Pfam" id="PF02706">
    <property type="entry name" value="Wzz"/>
    <property type="match status" value="1"/>
</dbReference>
<evidence type="ECO:0000256" key="1">
    <source>
        <dbReference type="ARBA" id="ARBA00004651"/>
    </source>
</evidence>
<dbReference type="EMBL" id="JBHSZV010000027">
    <property type="protein sequence ID" value="MFC7062454.1"/>
    <property type="molecule type" value="Genomic_DNA"/>
</dbReference>
<comment type="caution">
    <text evidence="11">The sequence shown here is derived from an EMBL/GenBank/DDBJ whole genome shotgun (WGS) entry which is preliminary data.</text>
</comment>
<sequence length="252" mass="27532">MEETISLKEIFEVLKKRFWMIFAITIGAAMISAIVTFFILTPTYEASSELIVSQSESKGQETPYDVNDIRTNVQLISTYNVIIKSPAILDQVVESMDLNMSPEQLSSKISVSSAEESQVLNVTVTDESSSMATNIANETVETFQETIPTLMNVDNVNILSPAVERANSSPVSPQPLLNIAIAIVVGLMVGVGLAFLLEYLDNTVKTEQDVEKTLGLPLMGVISTVSEEDLVPESRSRQHNRTSKVRGESVGT</sequence>
<comment type="similarity">
    <text evidence="2">Belongs to the CpsC/CapA family.</text>
</comment>
<evidence type="ECO:0000256" key="3">
    <source>
        <dbReference type="ARBA" id="ARBA00022475"/>
    </source>
</evidence>
<feature type="transmembrane region" description="Helical" evidence="8">
    <location>
        <begin position="18"/>
        <end position="40"/>
    </location>
</feature>
<keyword evidence="6 8" id="KW-0472">Membrane</keyword>
<evidence type="ECO:0000313" key="12">
    <source>
        <dbReference type="Proteomes" id="UP001596410"/>
    </source>
</evidence>
<dbReference type="RefSeq" id="WP_204709429.1">
    <property type="nucleotide sequence ID" value="NZ_JBHSZV010000027.1"/>
</dbReference>
<accession>A0ABW2EMX9</accession>
<dbReference type="InterPro" id="IPR003856">
    <property type="entry name" value="LPS_length_determ_N"/>
</dbReference>
<comment type="subcellular location">
    <subcellularLocation>
        <location evidence="1">Cell membrane</location>
        <topology evidence="1">Multi-pass membrane protein</topology>
    </subcellularLocation>
</comment>
<reference evidence="12" key="1">
    <citation type="journal article" date="2019" name="Int. J. Syst. Evol. Microbiol.">
        <title>The Global Catalogue of Microorganisms (GCM) 10K type strain sequencing project: providing services to taxonomists for standard genome sequencing and annotation.</title>
        <authorList>
            <consortium name="The Broad Institute Genomics Platform"/>
            <consortium name="The Broad Institute Genome Sequencing Center for Infectious Disease"/>
            <person name="Wu L."/>
            <person name="Ma J."/>
        </authorList>
    </citation>
    <scope>NUCLEOTIDE SEQUENCE [LARGE SCALE GENOMIC DNA]</scope>
    <source>
        <strain evidence="12">CGMCC 4.1621</strain>
    </source>
</reference>
<feature type="region of interest" description="Disordered" evidence="7">
    <location>
        <begin position="229"/>
        <end position="252"/>
    </location>
</feature>
<evidence type="ECO:0000313" key="11">
    <source>
        <dbReference type="EMBL" id="MFC7062454.1"/>
    </source>
</evidence>
<feature type="transmembrane region" description="Helical" evidence="8">
    <location>
        <begin position="176"/>
        <end position="197"/>
    </location>
</feature>
<keyword evidence="12" id="KW-1185">Reference proteome</keyword>
<evidence type="ECO:0000256" key="2">
    <source>
        <dbReference type="ARBA" id="ARBA00006683"/>
    </source>
</evidence>
<evidence type="ECO:0000256" key="6">
    <source>
        <dbReference type="ARBA" id="ARBA00023136"/>
    </source>
</evidence>
<evidence type="ECO:0000256" key="8">
    <source>
        <dbReference type="SAM" id="Phobius"/>
    </source>
</evidence>